<gene>
    <name evidence="6" type="ORF">CSSPTR1EN2_LOCUS10097</name>
</gene>
<dbReference type="Proteomes" id="UP001497512">
    <property type="component" value="Chromosome 17"/>
</dbReference>
<evidence type="ECO:0000313" key="7">
    <source>
        <dbReference type="Proteomes" id="UP001497512"/>
    </source>
</evidence>
<feature type="domain" description="NB-ARC" evidence="3">
    <location>
        <begin position="234"/>
        <end position="394"/>
    </location>
</feature>
<dbReference type="Gene3D" id="3.40.50.300">
    <property type="entry name" value="P-loop containing nucleotide triphosphate hydrolases"/>
    <property type="match status" value="1"/>
</dbReference>
<name>A0ABP0U4N9_9BRYO</name>
<sequence length="996" mass="113864">MAASSSDWPVHQLWPPSRGKQSTELDVLLFHGLQLTANDSSDAWSSTWTQRGYADVCWPQEWLPFDLGEAVRIFSVSYNAHVVTCPHDHVSEIAHNVFQTLMNSRYHRGIMDNIRPWQRDMEQLSVDFYRVVTENEISIYAFCEGRPMEEVGILVDFSSARRSAGDNCYKVEDANHMEVCKPPSKEHPSYSLLLQFIITCRKVARECDQPLQEVHDLPQPMFGLEGYVERLETLVTSKGSDAAPSYVGVWGMGGVGKTLLQKLDGSPKVKGHFLGAMFIWLTVGQTPHIMTLYRTLSKKLGLDPELYENSEEYKRYLHTGFIQKRVFLVLDDVWQDKAFDSLDLAKGKGSVTLLTTRDQSLLKRASPRISQVHMTPLSEENGWRLFCVHAFETPSNVPRELKPLAQSMAKECQCLPLALKVIGRAMFGKTLPGLCWEPLLKKLRESRVQERSVEDGLYKRLKLGYDLLSEDDRRLKDCFLYFAAFPEDHFIKFHEVLWGWIGEGLVPGNGGDDPEADAVSLLNKLLKRSFIEGKWWGDSSIDSYEDFEDGDFLWFKDCFLYLATFPEDYEIEFHEILWGWMGEALIPGNGGDDPRADAFSLLNILWRRSFIESNVEVEDMEDYLWFKLHDMMRDLAFYILNAVPSKQLYVYRAGQNLEEFPHELEVILKTQRLSLRRNKLKRLPERSICAPELLSLLLDRNEIVSLPGSFLRSFPNLRVLDLSGGDFWYLPEELGDLKHLVSLDLSSCESLETLPDAVRKLHVLKHLNLRWCMSLKYLPSAVVGLTSLEDLYIDQSWELIWAEHITSGMARAQLYDIFPTVGASLEDICGFAVLSKLIVCGKIDRGMELPHNISALTNLKILELALVNIKTLPAGMAYCLKQLQELSLCCLRKLEHVPESFTCRDAFPALILFSLTWCSSLVEFPEVEEDALPNLRTLTFNRCESLGSLPLSLEMLTSLRKMNVRFCGETMRESCRINCESSSIWRSLDISYAFSK</sequence>
<keyword evidence="1" id="KW-0677">Repeat</keyword>
<dbReference type="EMBL" id="OZ019909">
    <property type="protein sequence ID" value="CAK9209808.1"/>
    <property type="molecule type" value="Genomic_DNA"/>
</dbReference>
<protein>
    <recommendedName>
        <fullName evidence="8">NB-ARC domain-containing protein</fullName>
    </recommendedName>
</protein>
<evidence type="ECO:0000259" key="5">
    <source>
        <dbReference type="Pfam" id="PF23598"/>
    </source>
</evidence>
<keyword evidence="2" id="KW-0611">Plant defense</keyword>
<evidence type="ECO:0000259" key="4">
    <source>
        <dbReference type="Pfam" id="PF23559"/>
    </source>
</evidence>
<dbReference type="PRINTS" id="PR00364">
    <property type="entry name" value="DISEASERSIST"/>
</dbReference>
<dbReference type="Gene3D" id="1.10.10.10">
    <property type="entry name" value="Winged helix-like DNA-binding domain superfamily/Winged helix DNA-binding domain"/>
    <property type="match status" value="2"/>
</dbReference>
<dbReference type="InterPro" id="IPR002182">
    <property type="entry name" value="NB-ARC"/>
</dbReference>
<accession>A0ABP0U4N9</accession>
<dbReference type="Pfam" id="PF23598">
    <property type="entry name" value="LRR_14"/>
    <property type="match status" value="1"/>
</dbReference>
<dbReference type="Gene3D" id="1.10.8.430">
    <property type="entry name" value="Helical domain of apoptotic protease-activating factors"/>
    <property type="match status" value="1"/>
</dbReference>
<dbReference type="InterPro" id="IPR027417">
    <property type="entry name" value="P-loop_NTPase"/>
</dbReference>
<evidence type="ECO:0000256" key="2">
    <source>
        <dbReference type="ARBA" id="ARBA00022821"/>
    </source>
</evidence>
<dbReference type="PANTHER" id="PTHR23155:SF1205">
    <property type="entry name" value="DISEASE RESISTANCE PROTEIN RPM1"/>
    <property type="match status" value="1"/>
</dbReference>
<evidence type="ECO:0000313" key="6">
    <source>
        <dbReference type="EMBL" id="CAK9209808.1"/>
    </source>
</evidence>
<feature type="domain" description="Disease resistance protein winged helix" evidence="4">
    <location>
        <begin position="485"/>
        <end position="535"/>
    </location>
</feature>
<reference evidence="6" key="1">
    <citation type="submission" date="2024-02" db="EMBL/GenBank/DDBJ databases">
        <authorList>
            <consortium name="ELIXIR-Norway"/>
            <consortium name="Elixir Norway"/>
        </authorList>
    </citation>
    <scope>NUCLEOTIDE SEQUENCE</scope>
</reference>
<dbReference type="InterPro" id="IPR036388">
    <property type="entry name" value="WH-like_DNA-bd_sf"/>
</dbReference>
<dbReference type="InterPro" id="IPR042197">
    <property type="entry name" value="Apaf_helical"/>
</dbReference>
<dbReference type="InterPro" id="IPR055414">
    <property type="entry name" value="LRR_R13L4/SHOC2-like"/>
</dbReference>
<dbReference type="Gene3D" id="3.80.10.10">
    <property type="entry name" value="Ribonuclease Inhibitor"/>
    <property type="match status" value="2"/>
</dbReference>
<dbReference type="SUPFAM" id="SSF52540">
    <property type="entry name" value="P-loop containing nucleoside triphosphate hydrolases"/>
    <property type="match status" value="1"/>
</dbReference>
<dbReference type="InterPro" id="IPR032675">
    <property type="entry name" value="LRR_dom_sf"/>
</dbReference>
<keyword evidence="7" id="KW-1185">Reference proteome</keyword>
<evidence type="ECO:0000256" key="1">
    <source>
        <dbReference type="ARBA" id="ARBA00022737"/>
    </source>
</evidence>
<organism evidence="6 7">
    <name type="scientific">Sphagnum troendelagicum</name>
    <dbReference type="NCBI Taxonomy" id="128251"/>
    <lineage>
        <taxon>Eukaryota</taxon>
        <taxon>Viridiplantae</taxon>
        <taxon>Streptophyta</taxon>
        <taxon>Embryophyta</taxon>
        <taxon>Bryophyta</taxon>
        <taxon>Sphagnophytina</taxon>
        <taxon>Sphagnopsida</taxon>
        <taxon>Sphagnales</taxon>
        <taxon>Sphagnaceae</taxon>
        <taxon>Sphagnum</taxon>
    </lineage>
</organism>
<dbReference type="SUPFAM" id="SSF52058">
    <property type="entry name" value="L domain-like"/>
    <property type="match status" value="1"/>
</dbReference>
<dbReference type="PANTHER" id="PTHR23155">
    <property type="entry name" value="DISEASE RESISTANCE PROTEIN RP"/>
    <property type="match status" value="1"/>
</dbReference>
<evidence type="ECO:0000259" key="3">
    <source>
        <dbReference type="Pfam" id="PF00931"/>
    </source>
</evidence>
<dbReference type="InterPro" id="IPR058922">
    <property type="entry name" value="WHD_DRP"/>
</dbReference>
<dbReference type="InterPro" id="IPR044974">
    <property type="entry name" value="Disease_R_plants"/>
</dbReference>
<feature type="domain" description="Disease resistance protein winged helix" evidence="4">
    <location>
        <begin position="565"/>
        <end position="636"/>
    </location>
</feature>
<dbReference type="Pfam" id="PF00931">
    <property type="entry name" value="NB-ARC"/>
    <property type="match status" value="1"/>
</dbReference>
<evidence type="ECO:0008006" key="8">
    <source>
        <dbReference type="Google" id="ProtNLM"/>
    </source>
</evidence>
<dbReference type="Pfam" id="PF23559">
    <property type="entry name" value="WHD_DRP"/>
    <property type="match status" value="2"/>
</dbReference>
<feature type="domain" description="Disease resistance R13L4/SHOC-2-like LRR" evidence="5">
    <location>
        <begin position="711"/>
        <end position="796"/>
    </location>
</feature>
<proteinExistence type="predicted"/>